<dbReference type="EMBL" id="JAATTO010000014">
    <property type="protein sequence ID" value="MBC9978811.1"/>
    <property type="molecule type" value="Genomic_DNA"/>
</dbReference>
<proteinExistence type="predicted"/>
<gene>
    <name evidence="2" type="ORF">HA482_11380</name>
</gene>
<dbReference type="RefSeq" id="WP_203218729.1">
    <property type="nucleotide sequence ID" value="NZ_JAATTO010000014.1"/>
</dbReference>
<sequence length="241" mass="25792">FIVSGTHKAAQLVYALGTLILMAPFLAIVQRRWPGRSGWNGLTFGVLLGLLWAFCFLNSATLFGMRVGEALLNGALDLAALALGGWLIGLALGRDHPKPERASRVPWLAIVLIACGFTSAYSIGALLLRDTLGQAAALFASPVTALQYATLFMVGLWAGLMYVIVRPGLPFVSASANAAFFAFGVFGHSWTLFKLYSVIEFSGVLLTVILIGLTGALGVFIGALAYEWATHARFLGRYSFE</sequence>
<feature type="transmembrane region" description="Helical" evidence="1">
    <location>
        <begin position="177"/>
        <end position="199"/>
    </location>
</feature>
<keyword evidence="1" id="KW-0812">Transmembrane</keyword>
<feature type="transmembrane region" description="Helical" evidence="1">
    <location>
        <begin position="41"/>
        <end position="64"/>
    </location>
</feature>
<evidence type="ECO:0000256" key="1">
    <source>
        <dbReference type="SAM" id="Phobius"/>
    </source>
</evidence>
<feature type="transmembrane region" description="Helical" evidence="1">
    <location>
        <begin position="12"/>
        <end position="29"/>
    </location>
</feature>
<organism evidence="2 3">
    <name type="scientific">Bradyrhizobium campsiandrae</name>
    <dbReference type="NCBI Taxonomy" id="1729892"/>
    <lineage>
        <taxon>Bacteria</taxon>
        <taxon>Pseudomonadati</taxon>
        <taxon>Pseudomonadota</taxon>
        <taxon>Alphaproteobacteria</taxon>
        <taxon>Hyphomicrobiales</taxon>
        <taxon>Nitrobacteraceae</taxon>
        <taxon>Bradyrhizobium</taxon>
    </lineage>
</organism>
<keyword evidence="1" id="KW-1133">Transmembrane helix</keyword>
<keyword evidence="3" id="KW-1185">Reference proteome</keyword>
<comment type="caution">
    <text evidence="2">The sequence shown here is derived from an EMBL/GenBank/DDBJ whole genome shotgun (WGS) entry which is preliminary data.</text>
</comment>
<keyword evidence="1" id="KW-0472">Membrane</keyword>
<feature type="transmembrane region" description="Helical" evidence="1">
    <location>
        <begin position="105"/>
        <end position="128"/>
    </location>
</feature>
<dbReference type="Proteomes" id="UP000639516">
    <property type="component" value="Unassembled WGS sequence"/>
</dbReference>
<name>A0ABR7U5L3_9BRAD</name>
<feature type="transmembrane region" description="Helical" evidence="1">
    <location>
        <begin position="70"/>
        <end position="93"/>
    </location>
</feature>
<feature type="transmembrane region" description="Helical" evidence="1">
    <location>
        <begin position="148"/>
        <end position="165"/>
    </location>
</feature>
<accession>A0ABR7U5L3</accession>
<protein>
    <recommendedName>
        <fullName evidence="4">EamA/RhaT family transporter</fullName>
    </recommendedName>
</protein>
<reference evidence="2 3" key="1">
    <citation type="journal article" date="2020" name="Arch. Microbiol.">
        <title>Bradyrhizobium campsiandrae sp. nov., a nitrogen-fixing bacterial strain isolated from a native leguminous tree from the Amazon adapted to flooded conditions.</title>
        <authorList>
            <person name="Cabral Michel D."/>
            <person name="Martins da Costa E."/>
            <person name="Azarias Guimaraes A."/>
            <person name="Soares de Carvalho T."/>
            <person name="Santos de Castro Caputo P."/>
            <person name="Willems A."/>
            <person name="de Souza Moreira F.M."/>
        </authorList>
    </citation>
    <scope>NUCLEOTIDE SEQUENCE [LARGE SCALE GENOMIC DNA]</scope>
    <source>
        <strain evidence="3">INPA 384B</strain>
    </source>
</reference>
<evidence type="ECO:0000313" key="2">
    <source>
        <dbReference type="EMBL" id="MBC9978811.1"/>
    </source>
</evidence>
<evidence type="ECO:0008006" key="4">
    <source>
        <dbReference type="Google" id="ProtNLM"/>
    </source>
</evidence>
<evidence type="ECO:0000313" key="3">
    <source>
        <dbReference type="Proteomes" id="UP000639516"/>
    </source>
</evidence>
<feature type="non-terminal residue" evidence="2">
    <location>
        <position position="1"/>
    </location>
</feature>
<feature type="transmembrane region" description="Helical" evidence="1">
    <location>
        <begin position="205"/>
        <end position="229"/>
    </location>
</feature>